<evidence type="ECO:0000313" key="2">
    <source>
        <dbReference type="EMBL" id="KAH9363321.1"/>
    </source>
</evidence>
<feature type="region of interest" description="Disordered" evidence="1">
    <location>
        <begin position="1"/>
        <end position="34"/>
    </location>
</feature>
<dbReference type="Proteomes" id="UP000821853">
    <property type="component" value="Chromosome 10"/>
</dbReference>
<sequence>MRRLSSGSRTSSDIPLAGPLAMPPQLTTSLGGTRLYSTTTSSSLLPPVLIAASSLASPTARLRARQPRPVQHMGESRGPHANAAAANAAFSAEDTRQRRALPLFRERALLAATAARRLL</sequence>
<comment type="caution">
    <text evidence="2">The sequence shown here is derived from an EMBL/GenBank/DDBJ whole genome shotgun (WGS) entry which is preliminary data.</text>
</comment>
<feature type="compositionally biased region" description="Polar residues" evidence="1">
    <location>
        <begin position="1"/>
        <end position="13"/>
    </location>
</feature>
<protein>
    <submittedName>
        <fullName evidence="2">Uncharacterized protein</fullName>
    </submittedName>
</protein>
<organism evidence="2 3">
    <name type="scientific">Haemaphysalis longicornis</name>
    <name type="common">Bush tick</name>
    <dbReference type="NCBI Taxonomy" id="44386"/>
    <lineage>
        <taxon>Eukaryota</taxon>
        <taxon>Metazoa</taxon>
        <taxon>Ecdysozoa</taxon>
        <taxon>Arthropoda</taxon>
        <taxon>Chelicerata</taxon>
        <taxon>Arachnida</taxon>
        <taxon>Acari</taxon>
        <taxon>Parasitiformes</taxon>
        <taxon>Ixodida</taxon>
        <taxon>Ixodoidea</taxon>
        <taxon>Ixodidae</taxon>
        <taxon>Haemaphysalinae</taxon>
        <taxon>Haemaphysalis</taxon>
    </lineage>
</organism>
<feature type="region of interest" description="Disordered" evidence="1">
    <location>
        <begin position="56"/>
        <end position="92"/>
    </location>
</feature>
<accession>A0A9J6FLM3</accession>
<proteinExistence type="predicted"/>
<reference evidence="2 3" key="1">
    <citation type="journal article" date="2020" name="Cell">
        <title>Large-Scale Comparative Analyses of Tick Genomes Elucidate Their Genetic Diversity and Vector Capacities.</title>
        <authorList>
            <consortium name="Tick Genome and Microbiome Consortium (TIGMIC)"/>
            <person name="Jia N."/>
            <person name="Wang J."/>
            <person name="Shi W."/>
            <person name="Du L."/>
            <person name="Sun Y."/>
            <person name="Zhan W."/>
            <person name="Jiang J.F."/>
            <person name="Wang Q."/>
            <person name="Zhang B."/>
            <person name="Ji P."/>
            <person name="Bell-Sakyi L."/>
            <person name="Cui X.M."/>
            <person name="Yuan T.T."/>
            <person name="Jiang B.G."/>
            <person name="Yang W.F."/>
            <person name="Lam T.T."/>
            <person name="Chang Q.C."/>
            <person name="Ding S.J."/>
            <person name="Wang X.J."/>
            <person name="Zhu J.G."/>
            <person name="Ruan X.D."/>
            <person name="Zhao L."/>
            <person name="Wei J.T."/>
            <person name="Ye R.Z."/>
            <person name="Que T.C."/>
            <person name="Du C.H."/>
            <person name="Zhou Y.H."/>
            <person name="Cheng J.X."/>
            <person name="Dai P.F."/>
            <person name="Guo W.B."/>
            <person name="Han X.H."/>
            <person name="Huang E.J."/>
            <person name="Li L.F."/>
            <person name="Wei W."/>
            <person name="Gao Y.C."/>
            <person name="Liu J.Z."/>
            <person name="Shao H.Z."/>
            <person name="Wang X."/>
            <person name="Wang C.C."/>
            <person name="Yang T.C."/>
            <person name="Huo Q.B."/>
            <person name="Li W."/>
            <person name="Chen H.Y."/>
            <person name="Chen S.E."/>
            <person name="Zhou L.G."/>
            <person name="Ni X.B."/>
            <person name="Tian J.H."/>
            <person name="Sheng Y."/>
            <person name="Liu T."/>
            <person name="Pan Y.S."/>
            <person name="Xia L.Y."/>
            <person name="Li J."/>
            <person name="Zhao F."/>
            <person name="Cao W.C."/>
        </authorList>
    </citation>
    <scope>NUCLEOTIDE SEQUENCE [LARGE SCALE GENOMIC DNA]</scope>
    <source>
        <strain evidence="2">HaeL-2018</strain>
    </source>
</reference>
<dbReference type="EMBL" id="JABSTR010000002">
    <property type="protein sequence ID" value="KAH9363321.1"/>
    <property type="molecule type" value="Genomic_DNA"/>
</dbReference>
<name>A0A9J6FLM3_HAELO</name>
<dbReference type="VEuPathDB" id="VectorBase:HLOH_046358"/>
<gene>
    <name evidence="2" type="ORF">HPB48_006427</name>
</gene>
<dbReference type="AlphaFoldDB" id="A0A9J6FLM3"/>
<keyword evidence="3" id="KW-1185">Reference proteome</keyword>
<evidence type="ECO:0000313" key="3">
    <source>
        <dbReference type="Proteomes" id="UP000821853"/>
    </source>
</evidence>
<evidence type="ECO:0000256" key="1">
    <source>
        <dbReference type="SAM" id="MobiDB-lite"/>
    </source>
</evidence>